<comment type="catalytic activity">
    <reaction evidence="6">
        <text>L-seryl-[protein] + ATP = O-phospho-L-seryl-[protein] + ADP + H(+)</text>
        <dbReference type="Rhea" id="RHEA:17989"/>
        <dbReference type="Rhea" id="RHEA-COMP:9863"/>
        <dbReference type="Rhea" id="RHEA-COMP:11604"/>
        <dbReference type="ChEBI" id="CHEBI:15378"/>
        <dbReference type="ChEBI" id="CHEBI:29999"/>
        <dbReference type="ChEBI" id="CHEBI:30616"/>
        <dbReference type="ChEBI" id="CHEBI:83421"/>
        <dbReference type="ChEBI" id="CHEBI:456216"/>
        <dbReference type="EC" id="2.7.11.1"/>
    </reaction>
</comment>
<comment type="subcellular location">
    <subcellularLocation>
        <location evidence="1">Membrane</location>
        <topology evidence="1">Single-pass type I membrane protein</topology>
    </subcellularLocation>
</comment>
<protein>
    <recommendedName>
        <fullName evidence="2">non-specific serine/threonine protein kinase</fullName>
        <ecNumber evidence="2">2.7.11.1</ecNumber>
    </recommendedName>
</protein>
<dbReference type="SMART" id="SM00108">
    <property type="entry name" value="B_lectin"/>
    <property type="match status" value="1"/>
</dbReference>
<keyword evidence="10" id="KW-1185">Reference proteome</keyword>
<reference evidence="9" key="1">
    <citation type="submission" date="2023-07" db="EMBL/GenBank/DDBJ databases">
        <title>A chromosome-level genome assembly of Lolium multiflorum.</title>
        <authorList>
            <person name="Chen Y."/>
            <person name="Copetti D."/>
            <person name="Kolliker R."/>
            <person name="Studer B."/>
        </authorList>
    </citation>
    <scope>NUCLEOTIDE SEQUENCE</scope>
    <source>
        <strain evidence="9">02402/16</strain>
        <tissue evidence="9">Leaf</tissue>
    </source>
</reference>
<gene>
    <name evidence="9" type="ORF">QYE76_026445</name>
</gene>
<dbReference type="InterPro" id="IPR001480">
    <property type="entry name" value="Bulb-type_lectin_dom"/>
</dbReference>
<feature type="chain" id="PRO_5042261404" description="non-specific serine/threonine protein kinase" evidence="7">
    <location>
        <begin position="24"/>
        <end position="283"/>
    </location>
</feature>
<dbReference type="PANTHER" id="PTHR47976:SF30">
    <property type="entry name" value="RECEPTOR-LIKE SERINE_THREONINE-PROTEIN KINASE"/>
    <property type="match status" value="1"/>
</dbReference>
<dbReference type="GO" id="GO:0051707">
    <property type="term" value="P:response to other organism"/>
    <property type="evidence" value="ECO:0007669"/>
    <property type="project" value="UniProtKB-ARBA"/>
</dbReference>
<evidence type="ECO:0000256" key="1">
    <source>
        <dbReference type="ARBA" id="ARBA00004479"/>
    </source>
</evidence>
<dbReference type="EC" id="2.7.11.1" evidence="2"/>
<evidence type="ECO:0000313" key="9">
    <source>
        <dbReference type="EMBL" id="KAK1620928.1"/>
    </source>
</evidence>
<evidence type="ECO:0000256" key="6">
    <source>
        <dbReference type="ARBA" id="ARBA00048679"/>
    </source>
</evidence>
<evidence type="ECO:0000256" key="5">
    <source>
        <dbReference type="ARBA" id="ARBA00047899"/>
    </source>
</evidence>
<comment type="caution">
    <text evidence="9">The sequence shown here is derived from an EMBL/GenBank/DDBJ whole genome shotgun (WGS) entry which is preliminary data.</text>
</comment>
<feature type="signal peptide" evidence="7">
    <location>
        <begin position="1"/>
        <end position="23"/>
    </location>
</feature>
<dbReference type="Proteomes" id="UP001231189">
    <property type="component" value="Unassembled WGS sequence"/>
</dbReference>
<organism evidence="9 10">
    <name type="scientific">Lolium multiflorum</name>
    <name type="common">Italian ryegrass</name>
    <name type="synonym">Lolium perenne subsp. multiflorum</name>
    <dbReference type="NCBI Taxonomy" id="4521"/>
    <lineage>
        <taxon>Eukaryota</taxon>
        <taxon>Viridiplantae</taxon>
        <taxon>Streptophyta</taxon>
        <taxon>Embryophyta</taxon>
        <taxon>Tracheophyta</taxon>
        <taxon>Spermatophyta</taxon>
        <taxon>Magnoliopsida</taxon>
        <taxon>Liliopsida</taxon>
        <taxon>Poales</taxon>
        <taxon>Poaceae</taxon>
        <taxon>BOP clade</taxon>
        <taxon>Pooideae</taxon>
        <taxon>Poodae</taxon>
        <taxon>Poeae</taxon>
        <taxon>Poeae Chloroplast Group 2 (Poeae type)</taxon>
        <taxon>Loliodinae</taxon>
        <taxon>Loliinae</taxon>
        <taxon>Lolium</taxon>
    </lineage>
</organism>
<dbReference type="GO" id="GO:0004674">
    <property type="term" value="F:protein serine/threonine kinase activity"/>
    <property type="evidence" value="ECO:0007669"/>
    <property type="project" value="UniProtKB-EC"/>
</dbReference>
<dbReference type="Gene3D" id="2.90.10.30">
    <property type="match status" value="1"/>
</dbReference>
<dbReference type="GO" id="GO:0016020">
    <property type="term" value="C:membrane"/>
    <property type="evidence" value="ECO:0007669"/>
    <property type="project" value="UniProtKB-SubCell"/>
</dbReference>
<keyword evidence="4" id="KW-0675">Receptor</keyword>
<dbReference type="FunFam" id="2.90.10.30:FF:000003">
    <property type="entry name" value="Os04g0303100 protein"/>
    <property type="match status" value="1"/>
</dbReference>
<evidence type="ECO:0000256" key="4">
    <source>
        <dbReference type="ARBA" id="ARBA00023170"/>
    </source>
</evidence>
<dbReference type="CDD" id="cd00028">
    <property type="entry name" value="B_lectin"/>
    <property type="match status" value="1"/>
</dbReference>
<dbReference type="SUPFAM" id="SSF51110">
    <property type="entry name" value="alpha-D-mannose-specific plant lectins"/>
    <property type="match status" value="1"/>
</dbReference>
<dbReference type="EMBL" id="JAUUTY010000006">
    <property type="protein sequence ID" value="KAK1620928.1"/>
    <property type="molecule type" value="Genomic_DNA"/>
</dbReference>
<feature type="domain" description="Bulb-type lectin" evidence="8">
    <location>
        <begin position="39"/>
        <end position="168"/>
    </location>
</feature>
<dbReference type="Pfam" id="PF01453">
    <property type="entry name" value="B_lectin"/>
    <property type="match status" value="1"/>
</dbReference>
<proteinExistence type="predicted"/>
<comment type="catalytic activity">
    <reaction evidence="5">
        <text>L-threonyl-[protein] + ATP = O-phospho-L-threonyl-[protein] + ADP + H(+)</text>
        <dbReference type="Rhea" id="RHEA:46608"/>
        <dbReference type="Rhea" id="RHEA-COMP:11060"/>
        <dbReference type="Rhea" id="RHEA-COMP:11605"/>
        <dbReference type="ChEBI" id="CHEBI:15378"/>
        <dbReference type="ChEBI" id="CHEBI:30013"/>
        <dbReference type="ChEBI" id="CHEBI:30616"/>
        <dbReference type="ChEBI" id="CHEBI:61977"/>
        <dbReference type="ChEBI" id="CHEBI:456216"/>
        <dbReference type="EC" id="2.7.11.1"/>
    </reaction>
</comment>
<dbReference type="InterPro" id="IPR051343">
    <property type="entry name" value="G-type_lectin_kinases/EP1-like"/>
</dbReference>
<evidence type="ECO:0000256" key="7">
    <source>
        <dbReference type="SAM" id="SignalP"/>
    </source>
</evidence>
<dbReference type="AlphaFoldDB" id="A0AAD8VXZ3"/>
<evidence type="ECO:0000256" key="2">
    <source>
        <dbReference type="ARBA" id="ARBA00012513"/>
    </source>
</evidence>
<evidence type="ECO:0000313" key="10">
    <source>
        <dbReference type="Proteomes" id="UP001231189"/>
    </source>
</evidence>
<dbReference type="PANTHER" id="PTHR47976">
    <property type="entry name" value="G-TYPE LECTIN S-RECEPTOR-LIKE SERINE/THREONINE-PROTEIN KINASE SD2-5"/>
    <property type="match status" value="1"/>
</dbReference>
<accession>A0AAD8VXZ3</accession>
<sequence>MGPVILFFLVLEAATPLLRMAQAAKYSSIAKPSTIWINSGVFFKGLDRSISTNVISDSDFELRIDAGFCCASSISTFACDKFLFALSIGSTDLITQQIVWSANRDRPVKENATLEFTTDGNLVLRDADGSHVWSSNSAGRSVAGMMITEMGNLVLFDHKKATVWQSFAHPTDTLVLGQSLVEGFLDWRKFRPNLAEVPACHFQQNLLSAVCAQFSLQGRKFRWSWPEVPASGSSAQLPGKFRNSVFSALYVPDFYEGRKFRSERAVLPVEAGTSGHPGRNFRC</sequence>
<dbReference type="InterPro" id="IPR036426">
    <property type="entry name" value="Bulb-type_lectin_dom_sf"/>
</dbReference>
<dbReference type="PROSITE" id="PS50927">
    <property type="entry name" value="BULB_LECTIN"/>
    <property type="match status" value="1"/>
</dbReference>
<evidence type="ECO:0000256" key="3">
    <source>
        <dbReference type="ARBA" id="ARBA00022729"/>
    </source>
</evidence>
<keyword evidence="3 7" id="KW-0732">Signal</keyword>
<dbReference type="FunFam" id="2.90.10.10:FF:000039">
    <property type="entry name" value="G-type lectin S-receptor-like serine/threonine-protein kinase SD2-5"/>
    <property type="match status" value="1"/>
</dbReference>
<name>A0AAD8VXZ3_LOLMU</name>
<evidence type="ECO:0000259" key="8">
    <source>
        <dbReference type="PROSITE" id="PS50927"/>
    </source>
</evidence>